<sequence length="355" mass="39265">MVDSFISKRVWSLPCWDLTETSKRDDGIDLLKDKQALRRLTETTEKAKMDLSSLTQTNISLPFITLSAMVLNTFKPLLQGQSLRSCVLTSSTGNAGSLLTSHAVKKICGYICLLFGCFILLECGLCKGFGNIVSIFEGNSARPILGRNGRMVEVICILALHHYHIHAEMHALQSLINNPTQLNDPFNPDREAGKIEGFVRAVDPLGDDLRLMDVNLALIKIKEEEHMAGIVIEHTAGLALHHYHIHVEMHALQSLINNPTQLNDPFNPDREAAKIEGFVRAVDPLGSAIILALHHYHILVEMHALQSLINNPTQLNDPFNPDREAGKIEGFVRAVDPLGSAITPKELLEGVQAME</sequence>
<keyword evidence="4" id="KW-1185">Reference proteome</keyword>
<comment type="caution">
    <text evidence="3">The sequence shown here is derived from an EMBL/GenBank/DDBJ whole genome shotgun (WGS) entry which is preliminary data.</text>
</comment>
<reference evidence="3 4" key="1">
    <citation type="submission" date="2024-01" db="EMBL/GenBank/DDBJ databases">
        <title>Genome assemblies of Stephania.</title>
        <authorList>
            <person name="Yang L."/>
        </authorList>
    </citation>
    <scope>NUCLEOTIDE SEQUENCE [LARGE SCALE GENOMIC DNA]</scope>
    <source>
        <strain evidence="3">YNDBR</strain>
        <tissue evidence="3">Leaf</tissue>
    </source>
</reference>
<organism evidence="3 4">
    <name type="scientific">Stephania yunnanensis</name>
    <dbReference type="NCBI Taxonomy" id="152371"/>
    <lineage>
        <taxon>Eukaryota</taxon>
        <taxon>Viridiplantae</taxon>
        <taxon>Streptophyta</taxon>
        <taxon>Embryophyta</taxon>
        <taxon>Tracheophyta</taxon>
        <taxon>Spermatophyta</taxon>
        <taxon>Magnoliopsida</taxon>
        <taxon>Ranunculales</taxon>
        <taxon>Menispermaceae</taxon>
        <taxon>Menispermoideae</taxon>
        <taxon>Cissampelideae</taxon>
        <taxon>Stephania</taxon>
    </lineage>
</organism>
<dbReference type="SUPFAM" id="SSF53067">
    <property type="entry name" value="Actin-like ATPase domain"/>
    <property type="match status" value="1"/>
</dbReference>
<keyword evidence="1" id="KW-0547">Nucleotide-binding</keyword>
<gene>
    <name evidence="3" type="ORF">Syun_017320</name>
</gene>
<keyword evidence="2" id="KW-0067">ATP-binding</keyword>
<evidence type="ECO:0000256" key="2">
    <source>
        <dbReference type="ARBA" id="ARBA00022840"/>
    </source>
</evidence>
<dbReference type="Proteomes" id="UP001420932">
    <property type="component" value="Unassembled WGS sequence"/>
</dbReference>
<evidence type="ECO:0000313" key="3">
    <source>
        <dbReference type="EMBL" id="KAK9128523.1"/>
    </source>
</evidence>
<dbReference type="Pfam" id="PF00012">
    <property type="entry name" value="HSP70"/>
    <property type="match status" value="1"/>
</dbReference>
<dbReference type="EMBL" id="JBBNAF010000007">
    <property type="protein sequence ID" value="KAK9128523.1"/>
    <property type="molecule type" value="Genomic_DNA"/>
</dbReference>
<dbReference type="InterPro" id="IPR013126">
    <property type="entry name" value="Hsp_70_fam"/>
</dbReference>
<proteinExistence type="predicted"/>
<dbReference type="GO" id="GO:0140662">
    <property type="term" value="F:ATP-dependent protein folding chaperone"/>
    <property type="evidence" value="ECO:0007669"/>
    <property type="project" value="InterPro"/>
</dbReference>
<dbReference type="GO" id="GO:0005524">
    <property type="term" value="F:ATP binding"/>
    <property type="evidence" value="ECO:0007669"/>
    <property type="project" value="UniProtKB-KW"/>
</dbReference>
<dbReference type="FunFam" id="3.90.640.10:FF:000003">
    <property type="entry name" value="Molecular chaperone DnaK"/>
    <property type="match status" value="1"/>
</dbReference>
<dbReference type="AlphaFoldDB" id="A0AAP0J8Z0"/>
<dbReference type="Gene3D" id="3.90.640.10">
    <property type="entry name" value="Actin, Chain A, domain 4"/>
    <property type="match status" value="1"/>
</dbReference>
<evidence type="ECO:0000256" key="1">
    <source>
        <dbReference type="ARBA" id="ARBA00022741"/>
    </source>
</evidence>
<name>A0AAP0J8Z0_9MAGN</name>
<accession>A0AAP0J8Z0</accession>
<evidence type="ECO:0000313" key="4">
    <source>
        <dbReference type="Proteomes" id="UP001420932"/>
    </source>
</evidence>
<protein>
    <submittedName>
        <fullName evidence="3">Uncharacterized protein</fullName>
    </submittedName>
</protein>
<dbReference type="InterPro" id="IPR043129">
    <property type="entry name" value="ATPase_NBD"/>
</dbReference>